<name>A0A212LY07_9FIRM</name>
<accession>A0A212LY07</accession>
<dbReference type="RefSeq" id="WP_288185129.1">
    <property type="nucleotide sequence ID" value="NZ_LT608335.1"/>
</dbReference>
<organism evidence="1">
    <name type="scientific">uncultured Sporomusa sp</name>
    <dbReference type="NCBI Taxonomy" id="307249"/>
    <lineage>
        <taxon>Bacteria</taxon>
        <taxon>Bacillati</taxon>
        <taxon>Bacillota</taxon>
        <taxon>Negativicutes</taxon>
        <taxon>Selenomonadales</taxon>
        <taxon>Sporomusaceae</taxon>
        <taxon>Sporomusa</taxon>
        <taxon>environmental samples</taxon>
    </lineage>
</organism>
<protein>
    <submittedName>
        <fullName evidence="1">Uncharacterized protein</fullName>
    </submittedName>
</protein>
<proteinExistence type="predicted"/>
<gene>
    <name evidence="1" type="ORF">KL86SPO_50226</name>
</gene>
<evidence type="ECO:0000313" key="1">
    <source>
        <dbReference type="EMBL" id="SCM82455.1"/>
    </source>
</evidence>
<sequence length="64" mass="6818">MMNILNTPTADISETSNHVEITIQKGNFNITLTVSKDVYDALKGKGLINVGGSPLNSGRDLVSN</sequence>
<dbReference type="EMBL" id="FMJE01000005">
    <property type="protein sequence ID" value="SCM82455.1"/>
    <property type="molecule type" value="Genomic_DNA"/>
</dbReference>
<reference evidence="1" key="1">
    <citation type="submission" date="2016-08" db="EMBL/GenBank/DDBJ databases">
        <authorList>
            <person name="Seilhamer J.J."/>
        </authorList>
    </citation>
    <scope>NUCLEOTIDE SEQUENCE</scope>
    <source>
        <strain evidence="1">86</strain>
    </source>
</reference>
<dbReference type="AlphaFoldDB" id="A0A212LY07"/>